<gene>
    <name evidence="2" type="ORF">NDU88_005503</name>
</gene>
<dbReference type="InterPro" id="IPR042319">
    <property type="entry name" value="GINM1"/>
</dbReference>
<comment type="caution">
    <text evidence="2">The sequence shown here is derived from an EMBL/GenBank/DDBJ whole genome shotgun (WGS) entry which is preliminary data.</text>
</comment>
<reference evidence="2" key="1">
    <citation type="journal article" date="2022" name="bioRxiv">
        <title>Sequencing and chromosome-scale assembly of the giantPleurodeles waltlgenome.</title>
        <authorList>
            <person name="Brown T."/>
            <person name="Elewa A."/>
            <person name="Iarovenko S."/>
            <person name="Subramanian E."/>
            <person name="Araus A.J."/>
            <person name="Petzold A."/>
            <person name="Susuki M."/>
            <person name="Suzuki K.-i.T."/>
            <person name="Hayashi T."/>
            <person name="Toyoda A."/>
            <person name="Oliveira C."/>
            <person name="Osipova E."/>
            <person name="Leigh N.D."/>
            <person name="Simon A."/>
            <person name="Yun M.H."/>
        </authorList>
    </citation>
    <scope>NUCLEOTIDE SEQUENCE</scope>
    <source>
        <strain evidence="2">20211129_DDA</strain>
        <tissue evidence="2">Liver</tissue>
    </source>
</reference>
<feature type="signal peptide" evidence="1">
    <location>
        <begin position="1"/>
        <end position="21"/>
    </location>
</feature>
<keyword evidence="1" id="KW-0732">Signal</keyword>
<protein>
    <recommendedName>
        <fullName evidence="4">Glycoprotein integral membrane protein 1</fullName>
    </recommendedName>
</protein>
<dbReference type="PANTHER" id="PTHR28549">
    <property type="entry name" value="GLYCOPROTEIN INTEGRAL MEMBRANE PROTEIN 1"/>
    <property type="match status" value="1"/>
</dbReference>
<name>A0AAV7RP14_PLEWA</name>
<dbReference type="PANTHER" id="PTHR28549:SF1">
    <property type="entry name" value="GLYCOPROTEIN INTEGRAL MEMBRANE PROTEIN 1"/>
    <property type="match status" value="1"/>
</dbReference>
<organism evidence="2 3">
    <name type="scientific">Pleurodeles waltl</name>
    <name type="common">Iberian ribbed newt</name>
    <dbReference type="NCBI Taxonomy" id="8319"/>
    <lineage>
        <taxon>Eukaryota</taxon>
        <taxon>Metazoa</taxon>
        <taxon>Chordata</taxon>
        <taxon>Craniata</taxon>
        <taxon>Vertebrata</taxon>
        <taxon>Euteleostomi</taxon>
        <taxon>Amphibia</taxon>
        <taxon>Batrachia</taxon>
        <taxon>Caudata</taxon>
        <taxon>Salamandroidea</taxon>
        <taxon>Salamandridae</taxon>
        <taxon>Pleurodelinae</taxon>
        <taxon>Pleurodeles</taxon>
    </lineage>
</organism>
<dbReference type="EMBL" id="JANPWB010000009">
    <property type="protein sequence ID" value="KAJ1152728.1"/>
    <property type="molecule type" value="Genomic_DNA"/>
</dbReference>
<evidence type="ECO:0000256" key="1">
    <source>
        <dbReference type="SAM" id="SignalP"/>
    </source>
</evidence>
<proteinExistence type="predicted"/>
<evidence type="ECO:0008006" key="4">
    <source>
        <dbReference type="Google" id="ProtNLM"/>
    </source>
</evidence>
<dbReference type="AlphaFoldDB" id="A0AAV7RP14"/>
<evidence type="ECO:0000313" key="2">
    <source>
        <dbReference type="EMBL" id="KAJ1152728.1"/>
    </source>
</evidence>
<evidence type="ECO:0000313" key="3">
    <source>
        <dbReference type="Proteomes" id="UP001066276"/>
    </source>
</evidence>
<accession>A0AAV7RP14</accession>
<keyword evidence="3" id="KW-1185">Reference proteome</keyword>
<dbReference type="Proteomes" id="UP001066276">
    <property type="component" value="Chromosome 5"/>
</dbReference>
<feature type="chain" id="PRO_5043428890" description="Glycoprotein integral membrane protein 1" evidence="1">
    <location>
        <begin position="22"/>
        <end position="327"/>
    </location>
</feature>
<sequence>MDTTLFTPLLLLLCMAFSACATTAPPLPDTDLKELIEINVTLPTQSEPAQVQVTLIFRLSQGQTYINDLPVKSGVTRLLFDTLISSIDSNNSGGERHWGSVSIRILVNEWPLASSSGSTLIVVEEELTKIDGNEVEQEGTVVLEILANEDLIVQRHSRYVVPLNESMLHSMPRENDVLFTVPNHSGKVDVLGPLQTTSQYLSRLVETTVDEEPSPGELPETPLRAEPPDSYKVLCKWVDDFRHKLSVFWLAVLPVMFKFMQVVAVGSIVASIILHLLQLCIPSFEHKGLLLLDDIHVLPIVAVPLLLEIPEKKVEGWKEHSLFCSEN</sequence>